<proteinExistence type="predicted"/>
<feature type="signal peptide" evidence="1">
    <location>
        <begin position="1"/>
        <end position="20"/>
    </location>
</feature>
<dbReference type="Proteomes" id="UP000298125">
    <property type="component" value="Unassembled WGS sequence"/>
</dbReference>
<comment type="caution">
    <text evidence="3">The sequence shown here is derived from an EMBL/GenBank/DDBJ whole genome shotgun (WGS) entry which is preliminary data.</text>
</comment>
<evidence type="ECO:0000313" key="4">
    <source>
        <dbReference type="Proteomes" id="UP000298125"/>
    </source>
</evidence>
<dbReference type="EMBL" id="RQGA01000003">
    <property type="protein sequence ID" value="TGL44833.1"/>
    <property type="molecule type" value="Genomic_DNA"/>
</dbReference>
<dbReference type="InterPro" id="IPR011460">
    <property type="entry name" value="Lcl_C"/>
</dbReference>
<dbReference type="Pfam" id="PF07603">
    <property type="entry name" value="Lcl_C"/>
    <property type="match status" value="1"/>
</dbReference>
<evidence type="ECO:0000313" key="3">
    <source>
        <dbReference type="EMBL" id="TGL44833.1"/>
    </source>
</evidence>
<reference evidence="3" key="1">
    <citation type="journal article" date="2019" name="PLoS Negl. Trop. Dis.">
        <title>Revisiting the worldwide diversity of Leptospira species in the environment.</title>
        <authorList>
            <person name="Vincent A.T."/>
            <person name="Schiettekatte O."/>
            <person name="Bourhy P."/>
            <person name="Veyrier F.J."/>
            <person name="Picardeau M."/>
        </authorList>
    </citation>
    <scope>NUCLEOTIDE SEQUENCE [LARGE SCALE GENOMIC DNA]</scope>
    <source>
        <strain evidence="3">201702692</strain>
    </source>
</reference>
<feature type="chain" id="PRO_5020448562" evidence="1">
    <location>
        <begin position="21"/>
        <end position="318"/>
    </location>
</feature>
<evidence type="ECO:0000256" key="1">
    <source>
        <dbReference type="SAM" id="SignalP"/>
    </source>
</evidence>
<accession>A0A4R9JIR9</accession>
<sequence>MKRFLPILVFLLFCKLPNFNNSNDPNSQLYLETQLLGCIQNGSAICPPFRVRGMISGLTAGNTLKIQYEFGGISDSISTNGSFNIVTRGGIFPRVFIAQQPNSLHCFITNPGIKSSDGVIGMEITCPLYKAFIDNRTVGYSRCAHGQEWNPSGNAYVGNCTGIGTAGDQYGISLSLNFCNITPTNGCTSGLTGADLAPPPWIDAASSDIYNACNQYNTVNKWQRNNWRVTTKNELKNIVVCTTGPTSPLDDFVPCNVGYSSPAINTQIFTNLESSNVLWSSNSYPIDSIQAYALELNNGRIYTPDQDGTNQVLCVTNL</sequence>
<keyword evidence="4" id="KW-1185">Reference proteome</keyword>
<organism evidence="3 4">
    <name type="scientific">Leptospira perdikensis</name>
    <dbReference type="NCBI Taxonomy" id="2484948"/>
    <lineage>
        <taxon>Bacteria</taxon>
        <taxon>Pseudomonadati</taxon>
        <taxon>Spirochaetota</taxon>
        <taxon>Spirochaetia</taxon>
        <taxon>Leptospirales</taxon>
        <taxon>Leptospiraceae</taxon>
        <taxon>Leptospira</taxon>
    </lineage>
</organism>
<feature type="domain" description="Lcl C-terminal" evidence="2">
    <location>
        <begin position="208"/>
        <end position="315"/>
    </location>
</feature>
<protein>
    <submittedName>
        <fullName evidence="3">DUF1566 domain-containing protein</fullName>
    </submittedName>
</protein>
<gene>
    <name evidence="3" type="ORF">EHQ49_05035</name>
</gene>
<evidence type="ECO:0000259" key="2">
    <source>
        <dbReference type="Pfam" id="PF07603"/>
    </source>
</evidence>
<keyword evidence="1" id="KW-0732">Signal</keyword>
<name>A0A4R9JIR9_9LEPT</name>
<dbReference type="AlphaFoldDB" id="A0A4R9JIR9"/>
<dbReference type="OrthoDB" id="342522at2"/>